<dbReference type="PANTHER" id="PTHR43709:SF3">
    <property type="entry name" value="ISOMERASE YBHH-RELATED"/>
    <property type="match status" value="1"/>
</dbReference>
<protein>
    <submittedName>
        <fullName evidence="3">4-oxalomesaconate tautomerase</fullName>
        <ecNumber evidence="3">5.3.2.8</ecNumber>
    </submittedName>
</protein>
<name>A0A3B0TXC4_9ZZZZ</name>
<evidence type="ECO:0000256" key="2">
    <source>
        <dbReference type="ARBA" id="ARBA00023235"/>
    </source>
</evidence>
<dbReference type="Gene3D" id="3.10.310.10">
    <property type="entry name" value="Diaminopimelate Epimerase, Chain A, domain 1"/>
    <property type="match status" value="2"/>
</dbReference>
<dbReference type="EMBL" id="UOEQ01000162">
    <property type="protein sequence ID" value="VAW18087.1"/>
    <property type="molecule type" value="Genomic_DNA"/>
</dbReference>
<dbReference type="EC" id="5.3.2.8" evidence="3"/>
<dbReference type="AlphaFoldDB" id="A0A3B0TXC4"/>
<reference evidence="3" key="1">
    <citation type="submission" date="2018-06" db="EMBL/GenBank/DDBJ databases">
        <authorList>
            <person name="Zhirakovskaya E."/>
        </authorList>
    </citation>
    <scope>NUCLEOTIDE SEQUENCE</scope>
</reference>
<keyword evidence="2 3" id="KW-0413">Isomerase</keyword>
<dbReference type="PANTHER" id="PTHR43709">
    <property type="entry name" value="ACONITATE ISOMERASE-RELATED"/>
    <property type="match status" value="1"/>
</dbReference>
<feature type="non-terminal residue" evidence="3">
    <location>
        <position position="256"/>
    </location>
</feature>
<dbReference type="GO" id="GO:0016853">
    <property type="term" value="F:isomerase activity"/>
    <property type="evidence" value="ECO:0007669"/>
    <property type="project" value="UniProtKB-KW"/>
</dbReference>
<gene>
    <name evidence="3" type="ORF">MNBD_ALPHA11-1923</name>
</gene>
<comment type="similarity">
    <text evidence="1">Belongs to the PrpF family.</text>
</comment>
<evidence type="ECO:0000256" key="1">
    <source>
        <dbReference type="ARBA" id="ARBA00007673"/>
    </source>
</evidence>
<dbReference type="InterPro" id="IPR007400">
    <property type="entry name" value="PrpF-like"/>
</dbReference>
<dbReference type="Pfam" id="PF04303">
    <property type="entry name" value="PrpF"/>
    <property type="match status" value="1"/>
</dbReference>
<dbReference type="PROSITE" id="PS51257">
    <property type="entry name" value="PROKAR_LIPOPROTEIN"/>
    <property type="match status" value="1"/>
</dbReference>
<dbReference type="SUPFAM" id="SSF54506">
    <property type="entry name" value="Diaminopimelate epimerase-like"/>
    <property type="match status" value="2"/>
</dbReference>
<accession>A0A3B0TXC4</accession>
<sequence>MSKPAPISDSNTNLQTSASCMWMRGGTSKGGFFLKSDLPMDENARNRFLLSIMGSPDPRQIDGMGGGDPLTSKIAIISKSDRKDADVQYLFLQVMVDKAIVTDAQNCGNLLAGVGPFAIERSLIKANDGETNVRIFMENTGKIATATVKTPKGKVSYEGDAAIDGVPGNASPVLLEFADIAGSTCGALLPSGNVLDEVEGINVTLIDNGMPTIVLQAKDMGISGTESRDELEANGALRERLEKIRLSAAQLMNLGD</sequence>
<organism evidence="3">
    <name type="scientific">hydrothermal vent metagenome</name>
    <dbReference type="NCBI Taxonomy" id="652676"/>
    <lineage>
        <taxon>unclassified sequences</taxon>
        <taxon>metagenomes</taxon>
        <taxon>ecological metagenomes</taxon>
    </lineage>
</organism>
<proteinExistence type="inferred from homology"/>
<evidence type="ECO:0000313" key="3">
    <source>
        <dbReference type="EMBL" id="VAW18087.1"/>
    </source>
</evidence>